<feature type="compositionally biased region" description="Low complexity" evidence="16">
    <location>
        <begin position="562"/>
        <end position="578"/>
    </location>
</feature>
<dbReference type="FunFam" id="3.40.970.10:FF:000002">
    <property type="entry name" value="Ribonuclease H"/>
    <property type="match status" value="1"/>
</dbReference>
<proteinExistence type="inferred from homology"/>
<evidence type="ECO:0000256" key="11">
    <source>
        <dbReference type="ARBA" id="ARBA00022759"/>
    </source>
</evidence>
<dbReference type="InterPro" id="IPR037720">
    <property type="entry name" value="C2B_Ferlin"/>
</dbReference>
<dbReference type="InterPro" id="IPR012337">
    <property type="entry name" value="RNaseH-like_sf"/>
</dbReference>
<dbReference type="EMBL" id="DAKRPA010000001">
    <property type="protein sequence ID" value="DBA05321.1"/>
    <property type="molecule type" value="Genomic_DNA"/>
</dbReference>
<keyword evidence="8" id="KW-0540">Nuclease</keyword>
<feature type="compositionally biased region" description="Basic and acidic residues" evidence="16">
    <location>
        <begin position="449"/>
        <end position="471"/>
    </location>
</feature>
<organism evidence="20 21">
    <name type="scientific">Lagenidium giganteum</name>
    <dbReference type="NCBI Taxonomy" id="4803"/>
    <lineage>
        <taxon>Eukaryota</taxon>
        <taxon>Sar</taxon>
        <taxon>Stramenopiles</taxon>
        <taxon>Oomycota</taxon>
        <taxon>Peronosporomycetes</taxon>
        <taxon>Pythiales</taxon>
        <taxon>Pythiaceae</taxon>
    </lineage>
</organism>
<feature type="compositionally biased region" description="Low complexity" evidence="16">
    <location>
        <begin position="957"/>
        <end position="974"/>
    </location>
</feature>
<comment type="function">
    <text evidence="2">Endonuclease that specifically degrades the RNA of RNA-DNA hybrids.</text>
</comment>
<dbReference type="SUPFAM" id="SSF49562">
    <property type="entry name" value="C2 domain (Calcium/lipid-binding domain, CaLB)"/>
    <property type="match status" value="6"/>
</dbReference>
<feature type="compositionally biased region" description="Polar residues" evidence="16">
    <location>
        <begin position="693"/>
        <end position="702"/>
    </location>
</feature>
<evidence type="ECO:0000256" key="10">
    <source>
        <dbReference type="ARBA" id="ARBA00022737"/>
    </source>
</evidence>
<feature type="domain" description="C2" evidence="18">
    <location>
        <begin position="1684"/>
        <end position="1811"/>
    </location>
</feature>
<feature type="compositionally biased region" description="Basic and acidic residues" evidence="16">
    <location>
        <begin position="602"/>
        <end position="614"/>
    </location>
</feature>
<feature type="region of interest" description="Disordered" evidence="16">
    <location>
        <begin position="13"/>
        <end position="65"/>
    </location>
</feature>
<feature type="compositionally biased region" description="Basic and acidic residues" evidence="16">
    <location>
        <begin position="975"/>
        <end position="994"/>
    </location>
</feature>
<dbReference type="InterPro" id="IPR037724">
    <property type="entry name" value="C2E_Ferlin"/>
</dbReference>
<dbReference type="EC" id="3.1.26.4" evidence="5"/>
<dbReference type="GO" id="GO:0004523">
    <property type="term" value="F:RNA-DNA hybrid ribonuclease activity"/>
    <property type="evidence" value="ECO:0007669"/>
    <property type="project" value="UniProtKB-EC"/>
</dbReference>
<keyword evidence="15 17" id="KW-0472">Membrane</keyword>
<feature type="compositionally biased region" description="Basic and acidic residues" evidence="16">
    <location>
        <begin position="2883"/>
        <end position="2894"/>
    </location>
</feature>
<feature type="compositionally biased region" description="Acidic residues" evidence="16">
    <location>
        <begin position="2919"/>
        <end position="2931"/>
    </location>
</feature>
<dbReference type="SMART" id="SM00239">
    <property type="entry name" value="C2"/>
    <property type="match status" value="6"/>
</dbReference>
<dbReference type="CDD" id="cd00030">
    <property type="entry name" value="C2"/>
    <property type="match status" value="3"/>
</dbReference>
<dbReference type="Pfam" id="PF01693">
    <property type="entry name" value="Cauli_VI"/>
    <property type="match status" value="3"/>
</dbReference>
<dbReference type="Gene3D" id="3.40.970.10">
    <property type="entry name" value="Ribonuclease H1, N-terminal domain"/>
    <property type="match status" value="3"/>
</dbReference>
<feature type="region of interest" description="Disordered" evidence="16">
    <location>
        <begin position="384"/>
        <end position="833"/>
    </location>
</feature>
<keyword evidence="13" id="KW-0460">Magnesium</keyword>
<dbReference type="CDD" id="cd09280">
    <property type="entry name" value="RNase_HI_eukaryote_like"/>
    <property type="match status" value="1"/>
</dbReference>
<evidence type="ECO:0000256" key="17">
    <source>
        <dbReference type="SAM" id="Phobius"/>
    </source>
</evidence>
<dbReference type="Pfam" id="PF00168">
    <property type="entry name" value="C2"/>
    <property type="match status" value="6"/>
</dbReference>
<feature type="compositionally biased region" description="Basic residues" evidence="16">
    <location>
        <begin position="770"/>
        <end position="779"/>
    </location>
</feature>
<gene>
    <name evidence="20" type="ORF">N0F65_007483</name>
</gene>
<feature type="compositionally biased region" description="Basic and acidic residues" evidence="16">
    <location>
        <begin position="2954"/>
        <end position="2966"/>
    </location>
</feature>
<comment type="cofactor">
    <cofactor evidence="1">
        <name>Mg(2+)</name>
        <dbReference type="ChEBI" id="CHEBI:18420"/>
    </cofactor>
</comment>
<feature type="domain" description="C2" evidence="18">
    <location>
        <begin position="1502"/>
        <end position="1623"/>
    </location>
</feature>
<dbReference type="SUPFAM" id="SSF53098">
    <property type="entry name" value="Ribonuclease H-like"/>
    <property type="match status" value="1"/>
</dbReference>
<evidence type="ECO:0000256" key="12">
    <source>
        <dbReference type="ARBA" id="ARBA00022801"/>
    </source>
</evidence>
<dbReference type="InterPro" id="IPR009027">
    <property type="entry name" value="Ribosomal_bL9/RNase_H1_N"/>
</dbReference>
<keyword evidence="11" id="KW-0255">Endonuclease</keyword>
<feature type="region of interest" description="Disordered" evidence="16">
    <location>
        <begin position="2392"/>
        <end position="2424"/>
    </location>
</feature>
<feature type="domain" description="RNase H type-1" evidence="19">
    <location>
        <begin position="1138"/>
        <end position="1288"/>
    </location>
</feature>
<evidence type="ECO:0000256" key="15">
    <source>
        <dbReference type="ARBA" id="ARBA00023136"/>
    </source>
</evidence>
<feature type="compositionally biased region" description="Low complexity" evidence="16">
    <location>
        <begin position="40"/>
        <end position="55"/>
    </location>
</feature>
<dbReference type="InterPro" id="IPR035892">
    <property type="entry name" value="C2_domain_sf"/>
</dbReference>
<dbReference type="Proteomes" id="UP001146120">
    <property type="component" value="Unassembled WGS sequence"/>
</dbReference>
<dbReference type="FunFam" id="3.40.970.10:FF:000001">
    <property type="entry name" value="Ribonuclease H1"/>
    <property type="match status" value="1"/>
</dbReference>
<sequence>VPFPTLQYNCARPKDRDSCADGAETSATEAPAVDDSTPQAAEMPVVSAAEASSSPGTADEPASAVVTAPGPAVLQTPKRQVDDELHRVCLVDSLLCREINNALCPICRTDVLMHAPPISTLQWNVSVTLWNLIQMLHKARDDYELSSERMAEEEQEYSFKLDQLQAKWQIQTLQHRANEHHRRRLDDETEDWYGEEGWEDMIDQDNAEVRVERTEVRGRLVERNIMRDDADVNEDGYNGMRLALGLVDFPRRWDPNRTDQVCNIVLLQLEEDEDMAEGFPWFVDRYGDDDMLIVRDYHNEIRLEVKDDQNRVVFHDVKDARSGRVSFADIRLENVTGGRLKFRFQDDAYDLHLEVDVLIGVRVEGESDDDGEVEYIQDEAGEWRRRRDDESDDAYEFEGSEESDDSFIVAEDEVEEADWGEDEGHWFSSDDDNGTGDRRRSRRRRQRRNGRERDRRRTLPSRRDSRSDGRQRTISIGSSSASDRGRVADLEDNDVVEVSPPRADEAHGEEEATFSDDEDDDTQPADVSLLSTGAEDDEEVVRPTRRQRQRMVDSEEEEETAEPQTEQPDASAEEIQNNAEEENLSDADDNEHGPTDVQRSPSAREDQTRDDNEASVRGTSSPNAVDTGYDAGYSDGFAANDDQPDEWETTTTAAVPLRNRHQAQQRVVESDVDEADEEEESTNSANGAREGHAQSSEEAVSTQRRRHRAIEDSDEDDEHEVKQEADVVQHSESDGTPVRGSRGRSTNAGKKRRRAIAESEEDEVEDSPFHRSHNGKRRRAIQDSDEEEEKDDEGDDGGEEHEETEWIPRRRREPSSVAKRKRTSRHPNAPQEAAPTVNLVGIILPRTGTRAASRVSSVLWHRAIIASANADQCHGPSHVAEPRPNRSPVPELIRSHSMAKPGFYAVAIGRTPGIYDTWAAAEAEVKGYTGARYKKFSAKPDADAFMLQHGAAATGSSSTATRAAAAVTPTPAERTATDAAKRKREDKGSVPSDAKKARADAPYYVVAAGKTPGVYTSWPDVVEQIEGVTRPVFRKFESMAAAEAFLAGYRASYESKTAPVTTSSLVTPVETSPIQFWYAVARGRQTGVFATWKEAKEHVEGLFSAVFKKFPTREEAEAFVEKHQKSTTPISDDPNPKDPDTLVAFCDGSALQNGRRGCQAGYACIFPHNTSWNVAKKLVEAKPTNNRAEYLAALEGMKRANIENPSQDQPLFIFSDSMLLIRSMREWIDNWVKKNWVKADGEPVQNRDLLEKLIEARGKRRIVWRSHGEEGLEVDVERCRRSGCQGGRALMNHGVISSAMATHESYDDFDAPVDIMPKEINLTGEADEKLPNTLVIKVIQARNLPMAKLRSSMSCYVKLSSLGKEYKTTVQTTNEDPIWNETFTFRAVDWASHVTLSVRDKINVKMRFIGQVRISSSDISNRPGMTCQEWFRLRDLKWEKKESLDAEIELKVSLIYSPRNDPFVSKEVAAAMSADDEVIGINADQDEETEEEAFARRKQLERMEKERTNSQYMNLKHGDYQVQVHIIEARDLKGENWSGTSDPYCQVEVMGKKKSTSTKNDTLGCVFDEILFFHFKNIGRNELKQATIKITIFDKDMLTSNLIGSYQLDCLNVYFRPHHELYRQWIAVHDHLSENDHGVQGFLLVSINVIGPGDTFRVHDREAEMAQELAMQGPAGLTDTPAGPDAQSPLVLLPPSLEVKVYFLLVKVFKAEDLPAMDLLPWPGIDAYVQIGFGPNPKCKTLPISVKGSSNLSAVFLDELWIPVITPTLSRSITISVWDYDRGRRDDLVGITLHDYQQVAPSTAPGGTQATAGTAQEVIDIDPTDETVVEKEKVELRWFNLYGPPLRKINKKRAKLMSENPDFASTYRGRVLLSMERVENPPPDAGDKFRLKEMDSAAIQTWEKLVPRTMKCVLLCALYCGVEVPHHNSIISGATKVRVTISIGSYEIIFDPQAVKDGKVYWEECKERWPIVLPVDITQHPDIIVTLSRQIDKNTAVSISYARFAASERFLKGFSAKSEWIALKEDISRRQTKYALEKAQSPGSLLLRLGYGREEVAVRTPWGEEDRLFASFRHHTVHREVRVHIFQCRGIVLPEGKMRLPNPYVLVNYNGEVKRTAVEPKTVEPLFYESLVFMMNVPKDLAFVPDIIIQLHDANVSPTGIPQSMLGEVRVSMSKGVKTVPNGAAPRPSWYPLRPHVSDELFVDEHKGRLLMSIQYIDHNSASDHLVPPQSLRPECEDANLEVVALGVRHLKALSLLGVRNPHLEVELSGGVFADGTTMYTVDACTTTYGKNANFLEHRTTPARLPVDTLYAPQLTIRVCEKSLNGFRKTVVASCVVDLGSKLPWSSEYVPPQTQAFENPNMDPNFRGKRGEKALTGMKKLVARMKTTLGVKRKKEKEAASEEEDEYMDEPLLEEGADKEKSEEVEVDTGIGIGGGLMLEPVCLFPVATVAAASKKQDPAIQQQLQLDEERRYAAGRADMVGGRRRRAAGQTSKASPALGEPGALHDDKSEEEAALEKMPYLKGRDWWVNDHNGEELEKYLRTKALETYPLYRSVLTRPSLLSRKKVRVQLRAGVFKGLITVTERRKKGAPKSNLLDLERLKEPEVLEVRVYVLRANNLQSKDFNGYSDPYLRLKLGKTLISDRSHHKKKTLNPHFHRAFKFTTTLPGPSQLDISVWDHDLIGADDLIGTTTIDLEDRWFHRDWQKIGKGDEKDKLQNVGIGLKPIENRHLYMPHLATSQGVVQLWVDIINAKKAALIPMVDIEPPKPEKFEVRVVIWRAEGVTDKDHSEVNDYFVKVWMEGGKAMSTDVHWRCSNGRPCWNWRFKLPVEYPLRAPEFGHLHLQLWDKDVIKYNDIIGEAQLDLYKWIRRAYQQKRTVAPFKELKDMSRSKETGGQEETANSEAKPGEKPPVAKVGDGSESEGEDTGDESGSDAGPAKENHSLLVKKGTKKGKKASETKSKSDAKKKPTVSKNQKDSDEARAALNGLLDFVGLGNLPDDAEWISIFHTDRETGKSMNMGKMGVSIQILPFKEAEANAVGNGRGDPNMNPFLPPPVGRMRLTANPIMMMKELIGPAMCLRITICLCCLGCTMFFAMFGGTLMSTLTYIQGMKRSDGAPAPFQLPDFPSTNATGGVHLGG</sequence>
<feature type="compositionally biased region" description="Acidic residues" evidence="16">
    <location>
        <begin position="390"/>
        <end position="421"/>
    </location>
</feature>
<comment type="caution">
    <text evidence="20">The sequence shown here is derived from an EMBL/GenBank/DDBJ whole genome shotgun (WGS) entry which is preliminary data.</text>
</comment>
<feature type="domain" description="C2" evidence="18">
    <location>
        <begin position="2587"/>
        <end position="2708"/>
    </location>
</feature>
<feature type="region of interest" description="Disordered" evidence="16">
    <location>
        <begin position="3118"/>
        <end position="3138"/>
    </location>
</feature>
<dbReference type="Pfam" id="PF00075">
    <property type="entry name" value="RNase_H"/>
    <property type="match status" value="1"/>
</dbReference>
<evidence type="ECO:0000313" key="20">
    <source>
        <dbReference type="EMBL" id="DBA05321.1"/>
    </source>
</evidence>
<keyword evidence="10" id="KW-0677">Repeat</keyword>
<feature type="compositionally biased region" description="Acidic residues" evidence="16">
    <location>
        <begin position="511"/>
        <end position="523"/>
    </location>
</feature>
<feature type="region of interest" description="Disordered" evidence="16">
    <location>
        <begin position="957"/>
        <end position="994"/>
    </location>
</feature>
<dbReference type="InterPro" id="IPR037721">
    <property type="entry name" value="Ferlin"/>
</dbReference>
<keyword evidence="9" id="KW-0479">Metal-binding</keyword>
<dbReference type="Gene3D" id="3.30.420.10">
    <property type="entry name" value="Ribonuclease H-like superfamily/Ribonuclease H"/>
    <property type="match status" value="1"/>
</dbReference>
<feature type="compositionally biased region" description="Basic and acidic residues" evidence="16">
    <location>
        <begin position="719"/>
        <end position="733"/>
    </location>
</feature>
<evidence type="ECO:0000256" key="5">
    <source>
        <dbReference type="ARBA" id="ARBA00012180"/>
    </source>
</evidence>
<feature type="region of interest" description="Disordered" evidence="16">
    <location>
        <begin position="2883"/>
        <end position="2978"/>
    </location>
</feature>
<feature type="domain" description="C2" evidence="18">
    <location>
        <begin position="2753"/>
        <end position="2877"/>
    </location>
</feature>
<keyword evidence="21" id="KW-1185">Reference proteome</keyword>
<evidence type="ECO:0000313" key="21">
    <source>
        <dbReference type="Proteomes" id="UP001146120"/>
    </source>
</evidence>
<feature type="compositionally biased region" description="Acidic residues" evidence="16">
    <location>
        <begin position="579"/>
        <end position="589"/>
    </location>
</feature>
<dbReference type="GO" id="GO:0016020">
    <property type="term" value="C:membrane"/>
    <property type="evidence" value="ECO:0007669"/>
    <property type="project" value="UniProtKB-SubCell"/>
</dbReference>
<dbReference type="InterPro" id="IPR012968">
    <property type="entry name" value="FerIin_dom"/>
</dbReference>
<feature type="transmembrane region" description="Helical" evidence="17">
    <location>
        <begin position="3078"/>
        <end position="3102"/>
    </location>
</feature>
<dbReference type="InterPro" id="IPR002156">
    <property type="entry name" value="RNaseH_domain"/>
</dbReference>
<feature type="compositionally biased region" description="Acidic residues" evidence="16">
    <location>
        <begin position="783"/>
        <end position="805"/>
    </location>
</feature>
<dbReference type="PROSITE" id="PS50004">
    <property type="entry name" value="C2"/>
    <property type="match status" value="6"/>
</dbReference>
<feature type="compositionally biased region" description="Basic residues" evidence="16">
    <location>
        <begin position="439"/>
        <end position="448"/>
    </location>
</feature>
<evidence type="ECO:0000256" key="3">
    <source>
        <dbReference type="ARBA" id="ARBA00004167"/>
    </source>
</evidence>
<dbReference type="Gene3D" id="2.60.40.150">
    <property type="entry name" value="C2 domain"/>
    <property type="match status" value="6"/>
</dbReference>
<keyword evidence="14 17" id="KW-1133">Transmembrane helix</keyword>
<keyword evidence="12" id="KW-0378">Hydrolase</keyword>
<dbReference type="InterPro" id="IPR011320">
    <property type="entry name" value="RNase_H1_N"/>
</dbReference>
<dbReference type="PANTHER" id="PTHR12546">
    <property type="entry name" value="FER-1-LIKE"/>
    <property type="match status" value="1"/>
</dbReference>
<feature type="compositionally biased region" description="Acidic residues" evidence="16">
    <location>
        <begin position="670"/>
        <end position="681"/>
    </location>
</feature>
<dbReference type="GO" id="GO:0007009">
    <property type="term" value="P:plasma membrane organization"/>
    <property type="evidence" value="ECO:0007669"/>
    <property type="project" value="TreeGrafter"/>
</dbReference>
<name>A0AAV2ZCW0_9STRA</name>
<dbReference type="InterPro" id="IPR000008">
    <property type="entry name" value="C2_dom"/>
</dbReference>
<evidence type="ECO:0000256" key="8">
    <source>
        <dbReference type="ARBA" id="ARBA00022722"/>
    </source>
</evidence>
<dbReference type="InterPro" id="IPR036397">
    <property type="entry name" value="RNaseH_sf"/>
</dbReference>
<dbReference type="CDD" id="cd04011">
    <property type="entry name" value="C2B_Ferlin"/>
    <property type="match status" value="1"/>
</dbReference>
<evidence type="ECO:0000256" key="16">
    <source>
        <dbReference type="SAM" id="MobiDB-lite"/>
    </source>
</evidence>
<comment type="subcellular location">
    <subcellularLocation>
        <location evidence="3">Membrane</location>
        <topology evidence="3">Single-pass membrane protein</topology>
    </subcellularLocation>
</comment>
<evidence type="ECO:0000256" key="9">
    <source>
        <dbReference type="ARBA" id="ARBA00022723"/>
    </source>
</evidence>
<dbReference type="CDD" id="cd04037">
    <property type="entry name" value="C2E_Ferlin"/>
    <property type="match status" value="1"/>
</dbReference>
<evidence type="ECO:0000256" key="7">
    <source>
        <dbReference type="ARBA" id="ARBA00022692"/>
    </source>
</evidence>
<reference evidence="20" key="2">
    <citation type="journal article" date="2023" name="Microbiol Resour">
        <title>Decontamination and Annotation of the Draft Genome Sequence of the Oomycete Lagenidium giganteum ARSEF 373.</title>
        <authorList>
            <person name="Morgan W.R."/>
            <person name="Tartar A."/>
        </authorList>
    </citation>
    <scope>NUCLEOTIDE SEQUENCE</scope>
    <source>
        <strain evidence="20">ARSEF 373</strain>
    </source>
</reference>
<comment type="similarity">
    <text evidence="4">Belongs to the RNase H family.</text>
</comment>
<feature type="domain" description="C2" evidence="18">
    <location>
        <begin position="2062"/>
        <end position="2191"/>
    </location>
</feature>
<reference evidence="20" key="1">
    <citation type="submission" date="2022-11" db="EMBL/GenBank/DDBJ databases">
        <authorList>
            <person name="Morgan W.R."/>
            <person name="Tartar A."/>
        </authorList>
    </citation>
    <scope>NUCLEOTIDE SEQUENCE</scope>
    <source>
        <strain evidence="20">ARSEF 373</strain>
    </source>
</reference>
<dbReference type="InterPro" id="IPR037056">
    <property type="entry name" value="RNase_H1_N_sf"/>
</dbReference>
<feature type="compositionally biased region" description="Acidic residues" evidence="16">
    <location>
        <begin position="2401"/>
        <end position="2415"/>
    </location>
</feature>
<evidence type="ECO:0000256" key="14">
    <source>
        <dbReference type="ARBA" id="ARBA00022989"/>
    </source>
</evidence>
<evidence type="ECO:0000256" key="2">
    <source>
        <dbReference type="ARBA" id="ARBA00004065"/>
    </source>
</evidence>
<accession>A0AAV2ZCW0</accession>
<dbReference type="SUPFAM" id="SSF55658">
    <property type="entry name" value="L9 N-domain-like"/>
    <property type="match status" value="3"/>
</dbReference>
<feature type="compositionally biased region" description="Polar residues" evidence="16">
    <location>
        <begin position="472"/>
        <end position="482"/>
    </location>
</feature>
<feature type="non-terminal residue" evidence="20">
    <location>
        <position position="1"/>
    </location>
</feature>
<evidence type="ECO:0000259" key="18">
    <source>
        <dbReference type="PROSITE" id="PS50004"/>
    </source>
</evidence>
<dbReference type="PANTHER" id="PTHR12546:SF33">
    <property type="entry name" value="SPERM VESICLE FUSION PROTEIN FER-1"/>
    <property type="match status" value="1"/>
</dbReference>
<evidence type="ECO:0000259" key="19">
    <source>
        <dbReference type="PROSITE" id="PS50879"/>
    </source>
</evidence>
<evidence type="ECO:0000256" key="6">
    <source>
        <dbReference type="ARBA" id="ARBA00017721"/>
    </source>
</evidence>
<keyword evidence="7 17" id="KW-0812">Transmembrane</keyword>
<feature type="domain" description="C2" evidence="18">
    <location>
        <begin position="1316"/>
        <end position="1431"/>
    </location>
</feature>
<evidence type="ECO:0000256" key="4">
    <source>
        <dbReference type="ARBA" id="ARBA00005300"/>
    </source>
</evidence>
<evidence type="ECO:0000256" key="1">
    <source>
        <dbReference type="ARBA" id="ARBA00001946"/>
    </source>
</evidence>
<dbReference type="PROSITE" id="PS50879">
    <property type="entry name" value="RNASE_H_1"/>
    <property type="match status" value="1"/>
</dbReference>
<evidence type="ECO:0000256" key="13">
    <source>
        <dbReference type="ARBA" id="ARBA00022842"/>
    </source>
</evidence>
<feature type="region of interest" description="Disordered" evidence="16">
    <location>
        <begin position="2481"/>
        <end position="2507"/>
    </location>
</feature>
<dbReference type="GO" id="GO:0003676">
    <property type="term" value="F:nucleic acid binding"/>
    <property type="evidence" value="ECO:0007669"/>
    <property type="project" value="InterPro"/>
</dbReference>
<dbReference type="GO" id="GO:0046872">
    <property type="term" value="F:metal ion binding"/>
    <property type="evidence" value="ECO:0007669"/>
    <property type="project" value="UniProtKB-KW"/>
</dbReference>
<dbReference type="SMART" id="SM01202">
    <property type="entry name" value="FerI"/>
    <property type="match status" value="1"/>
</dbReference>
<protein>
    <recommendedName>
        <fullName evidence="6">Ribonuclease H</fullName>
        <ecNumber evidence="5">3.1.26.4</ecNumber>
    </recommendedName>
</protein>